<dbReference type="GO" id="GO:0030497">
    <property type="term" value="P:fatty acid elongation"/>
    <property type="evidence" value="ECO:0007669"/>
    <property type="project" value="UniProtKB-ARBA"/>
</dbReference>
<comment type="similarity">
    <text evidence="3 12">Belongs to the short-chain dehydrogenases/reductases (SDR) family.</text>
</comment>
<protein>
    <recommendedName>
        <fullName evidence="12">3-oxoacyl-[acyl-carrier-protein] reductase</fullName>
        <ecNumber evidence="12">1.1.1.100</ecNumber>
    </recommendedName>
</protein>
<evidence type="ECO:0000313" key="15">
    <source>
        <dbReference type="Proteomes" id="UP000250744"/>
    </source>
</evidence>
<dbReference type="AlphaFoldDB" id="A0A364NQT0"/>
<evidence type="ECO:0000256" key="11">
    <source>
        <dbReference type="PIRSR" id="PIRSR611284-2"/>
    </source>
</evidence>
<evidence type="ECO:0000256" key="5">
    <source>
        <dbReference type="ARBA" id="ARBA00022832"/>
    </source>
</evidence>
<dbReference type="InterPro" id="IPR020904">
    <property type="entry name" value="Sc_DH/Rdtase_CS"/>
</dbReference>
<dbReference type="InterPro" id="IPR050259">
    <property type="entry name" value="SDR"/>
</dbReference>
<dbReference type="SMART" id="SM00822">
    <property type="entry name" value="PKS_KR"/>
    <property type="match status" value="1"/>
</dbReference>
<evidence type="ECO:0000256" key="2">
    <source>
        <dbReference type="ARBA" id="ARBA00005194"/>
    </source>
</evidence>
<dbReference type="Proteomes" id="UP000250744">
    <property type="component" value="Unassembled WGS sequence"/>
</dbReference>
<dbReference type="CDD" id="cd05333">
    <property type="entry name" value="BKR_SDR_c"/>
    <property type="match status" value="1"/>
</dbReference>
<feature type="domain" description="Ketoreductase" evidence="13">
    <location>
        <begin position="6"/>
        <end position="189"/>
    </location>
</feature>
<evidence type="ECO:0000256" key="1">
    <source>
        <dbReference type="ARBA" id="ARBA00002607"/>
    </source>
</evidence>
<comment type="caution">
    <text evidence="14">The sequence shown here is derived from an EMBL/GenBank/DDBJ whole genome shotgun (WGS) entry which is preliminary data.</text>
</comment>
<evidence type="ECO:0000256" key="7">
    <source>
        <dbReference type="ARBA" id="ARBA00023002"/>
    </source>
</evidence>
<keyword evidence="15" id="KW-1185">Reference proteome</keyword>
<feature type="binding site" evidence="11">
    <location>
        <position position="37"/>
    </location>
    <ligand>
        <name>NADP(+)</name>
        <dbReference type="ChEBI" id="CHEBI:58349"/>
    </ligand>
</feature>
<accession>A0A364NQT0</accession>
<dbReference type="SUPFAM" id="SSF51735">
    <property type="entry name" value="NAD(P)-binding Rossmann-fold domains"/>
    <property type="match status" value="1"/>
</dbReference>
<dbReference type="OrthoDB" id="9804774at2"/>
<dbReference type="PRINTS" id="PR00080">
    <property type="entry name" value="SDRFAMILY"/>
</dbReference>
<dbReference type="RefSeq" id="WP_112157649.1">
    <property type="nucleotide sequence ID" value="NZ_QKRX01000002.1"/>
</dbReference>
<dbReference type="Pfam" id="PF13561">
    <property type="entry name" value="adh_short_C2"/>
    <property type="match status" value="1"/>
</dbReference>
<sequence>MSIEGKVALVTGATRGIGKAIAENLAAQGAIVVGTATSEQGADAISAYLSASGNNGRGLVLDVASADSVDAVLKSIADEFGVIEILVNNAGITRDNIMLRMKSDEWDSVINTNLSSSYRLVKGCLRGMTKARWGRIISISSVVGSMGNAGQANYAAAKAGLEGFSRALAREIGSRNITVNCVAPGFIDTDMTSGLAEEHKATLQAQIPMARLGQPNEIASVVGFLAGEGGSYVTGETIHVNGGMYMS</sequence>
<dbReference type="PANTHER" id="PTHR42879">
    <property type="entry name" value="3-OXOACYL-(ACYL-CARRIER-PROTEIN) REDUCTASE"/>
    <property type="match status" value="1"/>
</dbReference>
<evidence type="ECO:0000256" key="10">
    <source>
        <dbReference type="PIRSR" id="PIRSR611284-1"/>
    </source>
</evidence>
<evidence type="ECO:0000256" key="8">
    <source>
        <dbReference type="ARBA" id="ARBA00023098"/>
    </source>
</evidence>
<reference evidence="14 15" key="1">
    <citation type="submission" date="2018-06" db="EMBL/GenBank/DDBJ databases">
        <title>Nitrincola tibetense sp. nov., isolated from Lake XuguoCo on Tibetan Plateau.</title>
        <authorList>
            <person name="Xing P."/>
        </authorList>
    </citation>
    <scope>NUCLEOTIDE SEQUENCE [LARGE SCALE GENOMIC DNA]</scope>
    <source>
        <strain evidence="15">xg18</strain>
    </source>
</reference>
<evidence type="ECO:0000256" key="6">
    <source>
        <dbReference type="ARBA" id="ARBA00022857"/>
    </source>
</evidence>
<dbReference type="UniPathway" id="UPA00094"/>
<dbReference type="PRINTS" id="PR00081">
    <property type="entry name" value="GDHRDH"/>
</dbReference>
<dbReference type="NCBIfam" id="NF004197">
    <property type="entry name" value="PRK05653.1-1"/>
    <property type="match status" value="1"/>
</dbReference>
<dbReference type="PROSITE" id="PS00061">
    <property type="entry name" value="ADH_SHORT"/>
    <property type="match status" value="1"/>
</dbReference>
<proteinExistence type="inferred from homology"/>
<comment type="catalytic activity">
    <reaction evidence="12">
        <text>a (3R)-hydroxyacyl-[ACP] + NADP(+) = a 3-oxoacyl-[ACP] + NADPH + H(+)</text>
        <dbReference type="Rhea" id="RHEA:17397"/>
        <dbReference type="Rhea" id="RHEA-COMP:9916"/>
        <dbReference type="Rhea" id="RHEA-COMP:9945"/>
        <dbReference type="ChEBI" id="CHEBI:15378"/>
        <dbReference type="ChEBI" id="CHEBI:57783"/>
        <dbReference type="ChEBI" id="CHEBI:58349"/>
        <dbReference type="ChEBI" id="CHEBI:78776"/>
        <dbReference type="ChEBI" id="CHEBI:78827"/>
        <dbReference type="EC" id="1.1.1.100"/>
    </reaction>
</comment>
<dbReference type="GO" id="GO:0004316">
    <property type="term" value="F:3-oxoacyl-[acyl-carrier-protein] reductase (NADPH) activity"/>
    <property type="evidence" value="ECO:0007669"/>
    <property type="project" value="UniProtKB-UniRule"/>
</dbReference>
<evidence type="ECO:0000256" key="3">
    <source>
        <dbReference type="ARBA" id="ARBA00006484"/>
    </source>
</evidence>
<dbReference type="InterPro" id="IPR011284">
    <property type="entry name" value="3oxo_ACP_reduc"/>
</dbReference>
<dbReference type="GO" id="GO:0051287">
    <property type="term" value="F:NAD binding"/>
    <property type="evidence" value="ECO:0007669"/>
    <property type="project" value="UniProtKB-UniRule"/>
</dbReference>
<feature type="binding site" evidence="11">
    <location>
        <begin position="154"/>
        <end position="158"/>
    </location>
    <ligand>
        <name>NADP(+)</name>
        <dbReference type="ChEBI" id="CHEBI:58349"/>
    </ligand>
</feature>
<feature type="binding site" evidence="11">
    <location>
        <position position="187"/>
    </location>
    <ligand>
        <name>NADP(+)</name>
        <dbReference type="ChEBI" id="CHEBI:58349"/>
    </ligand>
</feature>
<comment type="pathway">
    <text evidence="2 12">Lipid metabolism; fatty acid biosynthesis.</text>
</comment>
<keyword evidence="8 12" id="KW-0443">Lipid metabolism</keyword>
<name>A0A364NQT0_9GAMM</name>
<keyword evidence="9 12" id="KW-0275">Fatty acid biosynthesis</keyword>
<dbReference type="Gene3D" id="3.40.50.720">
    <property type="entry name" value="NAD(P)-binding Rossmann-like Domain"/>
    <property type="match status" value="1"/>
</dbReference>
<gene>
    <name evidence="14" type="primary">fabG</name>
    <name evidence="14" type="ORF">DN062_03760</name>
</gene>
<evidence type="ECO:0000256" key="4">
    <source>
        <dbReference type="ARBA" id="ARBA00022516"/>
    </source>
</evidence>
<keyword evidence="5 12" id="KW-0276">Fatty acid metabolism</keyword>
<dbReference type="EMBL" id="QKRX01000002">
    <property type="protein sequence ID" value="RAU19382.1"/>
    <property type="molecule type" value="Genomic_DNA"/>
</dbReference>
<dbReference type="EC" id="1.1.1.100" evidence="12"/>
<evidence type="ECO:0000259" key="13">
    <source>
        <dbReference type="SMART" id="SM00822"/>
    </source>
</evidence>
<evidence type="ECO:0000256" key="12">
    <source>
        <dbReference type="RuleBase" id="RU366074"/>
    </source>
</evidence>
<comment type="function">
    <text evidence="1 12">Catalyzes the NADPH-dependent reduction of beta-ketoacyl-ACP substrates to beta-hydroxyacyl-ACP products, the first reductive step in the elongation cycle of fatty acid biosynthesis.</text>
</comment>
<dbReference type="PANTHER" id="PTHR42879:SF2">
    <property type="entry name" value="3-OXOACYL-[ACYL-CARRIER-PROTEIN] REDUCTASE FABG"/>
    <property type="match status" value="1"/>
</dbReference>
<organism evidence="14 15">
    <name type="scientific">Nitrincola tibetensis</name>
    <dbReference type="NCBI Taxonomy" id="2219697"/>
    <lineage>
        <taxon>Bacteria</taxon>
        <taxon>Pseudomonadati</taxon>
        <taxon>Pseudomonadota</taxon>
        <taxon>Gammaproteobacteria</taxon>
        <taxon>Oceanospirillales</taxon>
        <taxon>Oceanospirillaceae</taxon>
        <taxon>Nitrincola</taxon>
    </lineage>
</organism>
<feature type="active site" description="Proton acceptor" evidence="10">
    <location>
        <position position="154"/>
    </location>
</feature>
<feature type="binding site" evidence="11">
    <location>
        <begin position="12"/>
        <end position="15"/>
    </location>
    <ligand>
        <name>NADP(+)</name>
        <dbReference type="ChEBI" id="CHEBI:58349"/>
    </ligand>
</feature>
<dbReference type="FunFam" id="3.40.50.720:FF:000037">
    <property type="entry name" value="3-oxoacyl-[acyl-carrier-protein] reductase FabG"/>
    <property type="match status" value="1"/>
</dbReference>
<evidence type="ECO:0000313" key="14">
    <source>
        <dbReference type="EMBL" id="RAU19382.1"/>
    </source>
</evidence>
<comment type="subunit">
    <text evidence="12">Homotetramer.</text>
</comment>
<dbReference type="InterPro" id="IPR002347">
    <property type="entry name" value="SDR_fam"/>
</dbReference>
<dbReference type="NCBIfam" id="TIGR01830">
    <property type="entry name" value="3oxo_ACP_reduc"/>
    <property type="match status" value="1"/>
</dbReference>
<keyword evidence="6 11" id="KW-0521">NADP</keyword>
<dbReference type="InterPro" id="IPR057326">
    <property type="entry name" value="KR_dom"/>
</dbReference>
<dbReference type="NCBIfam" id="NF009466">
    <property type="entry name" value="PRK12826.1-2"/>
    <property type="match status" value="1"/>
</dbReference>
<keyword evidence="7 12" id="KW-0560">Oxidoreductase</keyword>
<feature type="binding site" evidence="11">
    <location>
        <position position="89"/>
    </location>
    <ligand>
        <name>NADP(+)</name>
        <dbReference type="ChEBI" id="CHEBI:58349"/>
    </ligand>
</feature>
<dbReference type="InterPro" id="IPR036291">
    <property type="entry name" value="NAD(P)-bd_dom_sf"/>
</dbReference>
<keyword evidence="4 12" id="KW-0444">Lipid biosynthesis</keyword>
<evidence type="ECO:0000256" key="9">
    <source>
        <dbReference type="ARBA" id="ARBA00023160"/>
    </source>
</evidence>